<evidence type="ECO:0000313" key="1">
    <source>
        <dbReference type="EMBL" id="MDJ1172379.1"/>
    </source>
</evidence>
<accession>A0ABT7AZN0</accession>
<proteinExistence type="predicted"/>
<evidence type="ECO:0008006" key="3">
    <source>
        <dbReference type="Google" id="ProtNLM"/>
    </source>
</evidence>
<dbReference type="Proteomes" id="UP001235303">
    <property type="component" value="Unassembled WGS sequence"/>
</dbReference>
<evidence type="ECO:0000313" key="2">
    <source>
        <dbReference type="Proteomes" id="UP001235303"/>
    </source>
</evidence>
<comment type="caution">
    <text evidence="1">The sequence shown here is derived from an EMBL/GenBank/DDBJ whole genome shotgun (WGS) entry which is preliminary data.</text>
</comment>
<name>A0ABT7AZN0_9CYAN</name>
<keyword evidence="2" id="KW-1185">Reference proteome</keyword>
<protein>
    <recommendedName>
        <fullName evidence="3">Tetratricopeptide repeat protein</fullName>
    </recommendedName>
</protein>
<gene>
    <name evidence="1" type="ORF">PMG71_23395</name>
</gene>
<dbReference type="EMBL" id="JAQOSP010000150">
    <property type="protein sequence ID" value="MDJ1172379.1"/>
    <property type="molecule type" value="Genomic_DNA"/>
</dbReference>
<reference evidence="1 2" key="1">
    <citation type="submission" date="2023-01" db="EMBL/GenBank/DDBJ databases">
        <title>Novel diversity within Roseofilum (Cyanobacteria; Desertifilaceae) from marine benthic mats with descriptions of four novel species.</title>
        <authorList>
            <person name="Wang Y."/>
            <person name="Berthold D.E."/>
            <person name="Hu J."/>
            <person name="Lefler F.W."/>
            <person name="Laughinghouse H.D. IV."/>
        </authorList>
    </citation>
    <scope>NUCLEOTIDE SEQUENCE [LARGE SCALE GENOMIC DNA]</scope>
    <source>
        <strain evidence="1 2">BLCC-M154</strain>
    </source>
</reference>
<sequence length="46" mass="5119">MKCCGKGADFSFEESKKNRDPEALTLYSIAQAQPQQGDLELARTLE</sequence>
<organism evidence="1 2">
    <name type="scientific">Roseofilum acuticapitatum BLCC-M154</name>
    <dbReference type="NCBI Taxonomy" id="3022444"/>
    <lineage>
        <taxon>Bacteria</taxon>
        <taxon>Bacillati</taxon>
        <taxon>Cyanobacteriota</taxon>
        <taxon>Cyanophyceae</taxon>
        <taxon>Desertifilales</taxon>
        <taxon>Desertifilaceae</taxon>
        <taxon>Roseofilum</taxon>
        <taxon>Roseofilum acuticapitatum</taxon>
    </lineage>
</organism>
<dbReference type="RefSeq" id="WP_283756129.1">
    <property type="nucleotide sequence ID" value="NZ_JAQOSP010000150.1"/>
</dbReference>